<keyword evidence="3" id="KW-0349">Heme</keyword>
<dbReference type="SUPFAM" id="SSF81343">
    <property type="entry name" value="Fumarate reductase respiratory complex transmembrane subunits"/>
    <property type="match status" value="1"/>
</dbReference>
<evidence type="ECO:0000313" key="10">
    <source>
        <dbReference type="EMBL" id="CAD1841031.1"/>
    </source>
</evidence>
<keyword evidence="6 9" id="KW-1133">Transmembrane helix</keyword>
<keyword evidence="7" id="KW-0408">Iron</keyword>
<comment type="subunit">
    <text evidence="2">Component of complex II composed of eight subunits in plants: four classical SDH subunits SDH1, SDH2, SDH3 and SDH4 (a flavoprotein (FP), an iron-sulfur protein (IP), and a cytochrome b composed of a large and a small subunit.), as well as four subunits unknown in mitochondria from bacteria and heterotrophic eukaryotes.</text>
</comment>
<evidence type="ECO:0000256" key="7">
    <source>
        <dbReference type="ARBA" id="ARBA00023004"/>
    </source>
</evidence>
<proteinExistence type="predicted"/>
<dbReference type="InterPro" id="IPR014314">
    <property type="entry name" value="Succ_DH_cytb556"/>
</dbReference>
<evidence type="ECO:0000256" key="5">
    <source>
        <dbReference type="ARBA" id="ARBA00022723"/>
    </source>
</evidence>
<dbReference type="GO" id="GO:0045273">
    <property type="term" value="C:respiratory chain complex II (succinate dehydrogenase)"/>
    <property type="evidence" value="ECO:0007669"/>
    <property type="project" value="UniProtKB-ARBA"/>
</dbReference>
<dbReference type="GO" id="GO:0006099">
    <property type="term" value="P:tricarboxylic acid cycle"/>
    <property type="evidence" value="ECO:0007669"/>
    <property type="project" value="InterPro"/>
</dbReference>
<dbReference type="InterPro" id="IPR000701">
    <property type="entry name" value="SuccDH_FuR_B_TM-su"/>
</dbReference>
<dbReference type="GO" id="GO:0009055">
    <property type="term" value="F:electron transfer activity"/>
    <property type="evidence" value="ECO:0007669"/>
    <property type="project" value="InterPro"/>
</dbReference>
<evidence type="ECO:0000256" key="2">
    <source>
        <dbReference type="ARBA" id="ARBA00011313"/>
    </source>
</evidence>
<evidence type="ECO:0000256" key="8">
    <source>
        <dbReference type="ARBA" id="ARBA00023136"/>
    </source>
</evidence>
<evidence type="ECO:0000256" key="3">
    <source>
        <dbReference type="ARBA" id="ARBA00022617"/>
    </source>
</evidence>
<comment type="subcellular location">
    <subcellularLocation>
        <location evidence="1">Mitochondrion inner membrane</location>
        <topology evidence="1">Single-pass membrane protein</topology>
    </subcellularLocation>
</comment>
<dbReference type="PANTHER" id="PTHR10978">
    <property type="entry name" value="SUCCINATE DEHYDROGENASE CYTOCHROME B560 SUBUNIT"/>
    <property type="match status" value="1"/>
</dbReference>
<keyword evidence="4 9" id="KW-0812">Transmembrane</keyword>
<dbReference type="GO" id="GO:0006121">
    <property type="term" value="P:mitochondrial electron transport, succinate to ubiquinone"/>
    <property type="evidence" value="ECO:0007669"/>
    <property type="project" value="TreeGrafter"/>
</dbReference>
<evidence type="ECO:0008006" key="11">
    <source>
        <dbReference type="Google" id="ProtNLM"/>
    </source>
</evidence>
<gene>
    <name evidence="10" type="ORF">CB5_LOCUS24242</name>
</gene>
<dbReference type="AlphaFoldDB" id="A0A6V7QDJ0"/>
<dbReference type="EMBL" id="LR862135">
    <property type="protein sequence ID" value="CAD1841031.1"/>
    <property type="molecule type" value="Genomic_DNA"/>
</dbReference>
<accession>A0A6V7QDJ0</accession>
<dbReference type="GO" id="GO:0005743">
    <property type="term" value="C:mitochondrial inner membrane"/>
    <property type="evidence" value="ECO:0007669"/>
    <property type="project" value="UniProtKB-SubCell"/>
</dbReference>
<keyword evidence="8 9" id="KW-0472">Membrane</keyword>
<evidence type="ECO:0000256" key="6">
    <source>
        <dbReference type="ARBA" id="ARBA00022989"/>
    </source>
</evidence>
<sequence>METRRFKMSAPFMLEKDAPFALRGILGSMSSRYHTIRRFDRPIPTSEQLMAYKTITNLPQASSFPPSGTRALHSSRALSESAKPILNRPLSPHLPLKKPQLSATYSISHRIFGVGLATLILLPPLAMKFSLLFDI</sequence>
<keyword evidence="5" id="KW-0479">Metal-binding</keyword>
<organism evidence="10">
    <name type="scientific">Ananas comosus var. bracteatus</name>
    <name type="common">red pineapple</name>
    <dbReference type="NCBI Taxonomy" id="296719"/>
    <lineage>
        <taxon>Eukaryota</taxon>
        <taxon>Viridiplantae</taxon>
        <taxon>Streptophyta</taxon>
        <taxon>Embryophyta</taxon>
        <taxon>Tracheophyta</taxon>
        <taxon>Spermatophyta</taxon>
        <taxon>Magnoliopsida</taxon>
        <taxon>Liliopsida</taxon>
        <taxon>Poales</taxon>
        <taxon>Bromeliaceae</taxon>
        <taxon>Bromelioideae</taxon>
        <taxon>Ananas</taxon>
    </lineage>
</organism>
<evidence type="ECO:0000256" key="4">
    <source>
        <dbReference type="ARBA" id="ARBA00022692"/>
    </source>
</evidence>
<dbReference type="PANTHER" id="PTHR10978:SF18">
    <property type="entry name" value="SUCCINATE DEHYDROGENASE SUBUNIT 3-1, MITOCHONDRIAL"/>
    <property type="match status" value="1"/>
</dbReference>
<name>A0A6V7QDJ0_ANACO</name>
<dbReference type="InterPro" id="IPR034804">
    <property type="entry name" value="SQR/QFR_C/D"/>
</dbReference>
<dbReference type="GO" id="GO:0046872">
    <property type="term" value="F:metal ion binding"/>
    <property type="evidence" value="ECO:0007669"/>
    <property type="project" value="UniProtKB-KW"/>
</dbReference>
<evidence type="ECO:0000256" key="1">
    <source>
        <dbReference type="ARBA" id="ARBA00004434"/>
    </source>
</evidence>
<protein>
    <recommendedName>
        <fullName evidence="11">Succinate dehydrogenase subunit 3-1, mitochondrial</fullName>
    </recommendedName>
</protein>
<feature type="transmembrane region" description="Helical" evidence="9">
    <location>
        <begin position="111"/>
        <end position="133"/>
    </location>
</feature>
<evidence type="ECO:0000256" key="9">
    <source>
        <dbReference type="SAM" id="Phobius"/>
    </source>
</evidence>
<reference evidence="10" key="1">
    <citation type="submission" date="2020-07" db="EMBL/GenBank/DDBJ databases">
        <authorList>
            <person name="Lin J."/>
        </authorList>
    </citation>
    <scope>NUCLEOTIDE SEQUENCE</scope>
</reference>
<dbReference type="Pfam" id="PF01127">
    <property type="entry name" value="Sdh_cyt"/>
    <property type="match status" value="1"/>
</dbReference>
<dbReference type="Gene3D" id="1.20.1300.10">
    <property type="entry name" value="Fumarate reductase/succinate dehydrogenase, transmembrane subunit"/>
    <property type="match status" value="1"/>
</dbReference>